<organism evidence="2 3">
    <name type="scientific">Rhodamnia argentea</name>
    <dbReference type="NCBI Taxonomy" id="178133"/>
    <lineage>
        <taxon>Eukaryota</taxon>
        <taxon>Viridiplantae</taxon>
        <taxon>Streptophyta</taxon>
        <taxon>Embryophyta</taxon>
        <taxon>Tracheophyta</taxon>
        <taxon>Spermatophyta</taxon>
        <taxon>Magnoliopsida</taxon>
        <taxon>eudicotyledons</taxon>
        <taxon>Gunneridae</taxon>
        <taxon>Pentapetalae</taxon>
        <taxon>rosids</taxon>
        <taxon>malvids</taxon>
        <taxon>Myrtales</taxon>
        <taxon>Myrtaceae</taxon>
        <taxon>Myrtoideae</taxon>
        <taxon>Myrteae</taxon>
        <taxon>Australasian group</taxon>
        <taxon>Rhodamnia</taxon>
    </lineage>
</organism>
<evidence type="ECO:0000256" key="1">
    <source>
        <dbReference type="SAM" id="MobiDB-lite"/>
    </source>
</evidence>
<feature type="compositionally biased region" description="Basic and acidic residues" evidence="1">
    <location>
        <begin position="1"/>
        <end position="14"/>
    </location>
</feature>
<dbReference type="Proteomes" id="UP000827889">
    <property type="component" value="Chromosome 2"/>
</dbReference>
<gene>
    <name evidence="3" type="primary">LOC115738108</name>
</gene>
<evidence type="ECO:0000313" key="2">
    <source>
        <dbReference type="Proteomes" id="UP000827889"/>
    </source>
</evidence>
<protein>
    <submittedName>
        <fullName evidence="3">Uncharacterized protein LOC115738108</fullName>
    </submittedName>
</protein>
<sequence length="103" mass="11033">MKEEERRITLRREMSGAQGAEPKESKTATTYESVEGGENRTRTDMCTSQDQGAIQVDLLEEKVSDATGHDGPVFGAAAAGKTKEEEEEAGDKQKIDLGVTGTG</sequence>
<evidence type="ECO:0000313" key="3">
    <source>
        <dbReference type="RefSeq" id="XP_030526488.2"/>
    </source>
</evidence>
<dbReference type="GeneID" id="115738108"/>
<dbReference type="PANTHER" id="PTHR36012">
    <property type="entry name" value="OS01G0654400 PROTEIN"/>
    <property type="match status" value="1"/>
</dbReference>
<name>A0A8B8NXL3_9MYRT</name>
<reference evidence="2" key="1">
    <citation type="submission" date="2025-05" db="UniProtKB">
        <authorList>
            <consortium name="RefSeq"/>
        </authorList>
    </citation>
    <scope>NUCLEOTIDE SEQUENCE [LARGE SCALE GENOMIC DNA]</scope>
</reference>
<proteinExistence type="predicted"/>
<dbReference type="RefSeq" id="XP_030526488.2">
    <property type="nucleotide sequence ID" value="XM_030670628.2"/>
</dbReference>
<feature type="region of interest" description="Disordered" evidence="1">
    <location>
        <begin position="1"/>
        <end position="48"/>
    </location>
</feature>
<dbReference type="CDD" id="cd23010">
    <property type="entry name" value="PM41-like"/>
    <property type="match status" value="1"/>
</dbReference>
<reference evidence="3" key="2">
    <citation type="submission" date="2025-08" db="UniProtKB">
        <authorList>
            <consortium name="RefSeq"/>
        </authorList>
    </citation>
    <scope>IDENTIFICATION</scope>
    <source>
        <tissue evidence="3">Leaf</tissue>
    </source>
</reference>
<accession>A0A8B8NXL3</accession>
<keyword evidence="2" id="KW-1185">Reference proteome</keyword>
<feature type="region of interest" description="Disordered" evidence="1">
    <location>
        <begin position="65"/>
        <end position="103"/>
    </location>
</feature>
<dbReference type="PANTHER" id="PTHR36012:SF2">
    <property type="entry name" value="OS08G0385000 PROTEIN"/>
    <property type="match status" value="1"/>
</dbReference>
<dbReference type="AlphaFoldDB" id="A0A8B8NXL3"/>
<dbReference type="KEGG" id="rarg:115738108"/>